<accession>A0ABR6B7R1</accession>
<dbReference type="Proteomes" id="UP000517916">
    <property type="component" value="Unassembled WGS sequence"/>
</dbReference>
<proteinExistence type="predicted"/>
<dbReference type="EMBL" id="JACJID010000001">
    <property type="protein sequence ID" value="MBA8922898.1"/>
    <property type="molecule type" value="Genomic_DNA"/>
</dbReference>
<sequence length="256" mass="27107">MHEDDLRLAMELNLAEHAGYLYGTVHRQPDLVITDSGLAEDTFNIVAAADFTERTADARIARTVAALRATGRPFSWWVGPASRPVDLADRLAAAGLAASERETAMWAPLAELPPVEPLPGLDIRPVTDRALLAGFAEVLAANWQPPAPGVRRFYELAADRALASGLLLVGNAGGQVVCAAEAVLHAGVAGIYNIATLATHRRRGYGGAITLAVLHAARAAGAEHAVLQASVEGEPVYRRLGFRSCGQFTEFAVTPD</sequence>
<evidence type="ECO:0000313" key="3">
    <source>
        <dbReference type="Proteomes" id="UP000517916"/>
    </source>
</evidence>
<protein>
    <submittedName>
        <fullName evidence="2">Ribosomal protein S18 acetylase RimI-like enzyme</fullName>
    </submittedName>
</protein>
<name>A0ABR6B7R1_9PSEU</name>
<evidence type="ECO:0000259" key="1">
    <source>
        <dbReference type="PROSITE" id="PS51186"/>
    </source>
</evidence>
<keyword evidence="3" id="KW-1185">Reference proteome</keyword>
<dbReference type="SUPFAM" id="SSF55729">
    <property type="entry name" value="Acyl-CoA N-acyltransferases (Nat)"/>
    <property type="match status" value="1"/>
</dbReference>
<dbReference type="InterPro" id="IPR000182">
    <property type="entry name" value="GNAT_dom"/>
</dbReference>
<evidence type="ECO:0000313" key="2">
    <source>
        <dbReference type="EMBL" id="MBA8922898.1"/>
    </source>
</evidence>
<feature type="domain" description="N-acetyltransferase" evidence="1">
    <location>
        <begin position="121"/>
        <end position="256"/>
    </location>
</feature>
<reference evidence="2 3" key="1">
    <citation type="submission" date="2020-08" db="EMBL/GenBank/DDBJ databases">
        <title>Genomic Encyclopedia of Archaeal and Bacterial Type Strains, Phase II (KMG-II): from individual species to whole genera.</title>
        <authorList>
            <person name="Goeker M."/>
        </authorList>
    </citation>
    <scope>NUCLEOTIDE SEQUENCE [LARGE SCALE GENOMIC DNA]</scope>
    <source>
        <strain evidence="2 3">DSM 43850</strain>
    </source>
</reference>
<dbReference type="InterPro" id="IPR016181">
    <property type="entry name" value="Acyl_CoA_acyltransferase"/>
</dbReference>
<dbReference type="Gene3D" id="3.40.630.30">
    <property type="match status" value="1"/>
</dbReference>
<comment type="caution">
    <text evidence="2">The sequence shown here is derived from an EMBL/GenBank/DDBJ whole genome shotgun (WGS) entry which is preliminary data.</text>
</comment>
<organism evidence="2 3">
    <name type="scientific">Kutzneria viridogrisea</name>
    <dbReference type="NCBI Taxonomy" id="47990"/>
    <lineage>
        <taxon>Bacteria</taxon>
        <taxon>Bacillati</taxon>
        <taxon>Actinomycetota</taxon>
        <taxon>Actinomycetes</taxon>
        <taxon>Pseudonocardiales</taxon>
        <taxon>Pseudonocardiaceae</taxon>
        <taxon>Kutzneria</taxon>
    </lineage>
</organism>
<dbReference type="Pfam" id="PF13673">
    <property type="entry name" value="Acetyltransf_10"/>
    <property type="match status" value="1"/>
</dbReference>
<dbReference type="PROSITE" id="PS51186">
    <property type="entry name" value="GNAT"/>
    <property type="match status" value="1"/>
</dbReference>
<dbReference type="RefSeq" id="WP_318295788.1">
    <property type="nucleotide sequence ID" value="NZ_BAAABQ010000010.1"/>
</dbReference>
<gene>
    <name evidence="2" type="ORF">BC739_000095</name>
</gene>